<evidence type="ECO:0000256" key="9">
    <source>
        <dbReference type="ARBA" id="ARBA00022490"/>
    </source>
</evidence>
<keyword evidence="26" id="KW-0496">Mitochondrion</keyword>
<comment type="catalytic activity">
    <reaction evidence="39">
        <text>(3S)-hydroxyoctanoyl-CoA = (2E)-octenoyl-CoA + H2O</text>
        <dbReference type="Rhea" id="RHEA:31199"/>
        <dbReference type="ChEBI" id="CHEBI:15377"/>
        <dbReference type="ChEBI" id="CHEBI:62242"/>
        <dbReference type="ChEBI" id="CHEBI:62617"/>
    </reaction>
    <physiologicalReaction direction="right-to-left" evidence="39">
        <dbReference type="Rhea" id="RHEA:31201"/>
    </physiologicalReaction>
</comment>
<dbReference type="Pfam" id="PF22923">
    <property type="entry name" value="KIF2A-like_1st"/>
    <property type="match status" value="1"/>
</dbReference>
<dbReference type="InterPro" id="IPR027417">
    <property type="entry name" value="P-loop_NTPase"/>
</dbReference>
<dbReference type="InterPro" id="IPR008927">
    <property type="entry name" value="6-PGluconate_DH-like_C_sf"/>
</dbReference>
<evidence type="ECO:0000256" key="15">
    <source>
        <dbReference type="ARBA" id="ARBA00022776"/>
    </source>
</evidence>
<dbReference type="GO" id="GO:0005828">
    <property type="term" value="C:kinetochore microtubule"/>
    <property type="evidence" value="ECO:0007669"/>
    <property type="project" value="UniProtKB-ARBA"/>
</dbReference>
<evidence type="ECO:0000256" key="54">
    <source>
        <dbReference type="PROSITE-ProRule" id="PRU00283"/>
    </source>
</evidence>
<keyword evidence="20" id="KW-0809">Transit peptide</keyword>
<dbReference type="GO" id="GO:0005743">
    <property type="term" value="C:mitochondrial inner membrane"/>
    <property type="evidence" value="ECO:0007669"/>
    <property type="project" value="UniProtKB-SubCell"/>
</dbReference>
<evidence type="ECO:0000256" key="20">
    <source>
        <dbReference type="ARBA" id="ARBA00022946"/>
    </source>
</evidence>
<evidence type="ECO:0000256" key="7">
    <source>
        <dbReference type="ARBA" id="ARBA00012076"/>
    </source>
</evidence>
<evidence type="ECO:0000256" key="19">
    <source>
        <dbReference type="ARBA" id="ARBA00022840"/>
    </source>
</evidence>
<dbReference type="InterPro" id="IPR006176">
    <property type="entry name" value="3-OHacyl-CoA_DH_NAD-bd"/>
</dbReference>
<evidence type="ECO:0000256" key="44">
    <source>
        <dbReference type="ARBA" id="ARBA00052945"/>
    </source>
</evidence>
<keyword evidence="22" id="KW-0560">Oxidoreductase</keyword>
<sequence length="1393" mass="153661">MSLRFFGALSKTGNFIKIHHKFQARCMSSAELKHLKLKVVDNVGVITIDSPGVKGAVVSAIDYALNCAKVEWFENGEIKGKEIHFSNITSLNPDVQIVRNAKRENFSADCFPKLSKLDDSMTNKSKRRLSSAGKEYRMHSAKPRLTQESNEQRSIMSEIILKNKRMTNAKTARSAIERVAKTKEPSTLKKLNKLEKERNERRKKNAEVKAEKEEFLKKNQGNPHWQLLNMIKNYQNKIEIKPLSMKDKIEDHLITVAVRKRPLNNSDLLKKEIDIVTIPSKNQLIVHEPKFKVDLTKYLDNHVFTFDYTFNEACDNDIVYKYTAQPLLQTVFEGGIATCFAYGQTGSGKTFTMSGNFNDPNDKGIYALTASDIFNEIHSPKYSQLNLMVSCSFFEIYVKKVSDLLNNKQTLKILEDDKHQVQIVGLTEKAVSSVGEVLQLIKMGSDERASGQTSANSNSSRSHAVFQIYLRSSSNVKKLHGKFSLIDLAGNERGADTFSSSKITRIEGSEINQSLLSLKECIRALGRKGAHLPFRGSKLTQVLRDSFIGANAKTCMIAMVSPGVSSCENTLNTLRYADRVKELEGGDSSFNKTSNQEIDQQLMLDGSPSYYSLQNNADNMEMMAAPDPTPVPKPQLHVLKSKVESRILHRHREIIKELNKTVQDAEKLLSTSKDDAERYTVEWNSLIEDMVNSFNEEVGNEMKTVIGKVQADSNIQACVVISGKPGCFIAGADINMLDACKTVDDATDKSREGQKILQDIEDSKKPFVVAVQGSCLGLGFETALAAHYRIAVKDKKTIMGVPEVMLGLLPGAGGTQRLPRFVSVPNALDLMLTGRSLRADKAKKMGIVDLLVDPLGPGLAPPEENTRNYLEKVAIGVAKDLAAGKLKTKREKSLMDKAMAFALQYNFVKDQIFGKAKQQVMKMSQGLYPAPLRILEVVRTSLDKGEAVGFKEEARAFGELAVTPESKGLISLFKGQTQCKKNRFGKPNKSVKSVAVLGAGLMGAGIAQVTVDKGYQVILKDSNNAGLARGVNQVATGLNGAVKRKKISGLERDRFLSNLNATLSYDSFKQADIVIEAVFEDLNIKHKVLKEVEAVVRPDCVFASNTSALPIGQIASASARPENVIGMHYFSPVDKMQLLEIITTDKTSKEATAMAVDVGLKQGKVVITVGDGPGFYTTRILSAMMAESVRLLQEGVDPKDLDRLTKKFGFPVGAATLADEVGIDVAAHIGPNLAKAFGERFAGGDLGVMRDMVQAGFLGRKSGKGIFVYEAGKKSREVNFEALEILKKYSIEPRGSFEDEDKTLRMVTRFVNEAVLCLEEKILADPLEGDIGAVFGLGFPPFTGGPFRWVDQYGAAKLVAKMENFQHSYGVPFKPAQTLLDMAKDPSKKFYPK</sequence>
<dbReference type="CDD" id="cd01367">
    <property type="entry name" value="KISc_KIF2_like"/>
    <property type="match status" value="1"/>
</dbReference>
<evidence type="ECO:0000256" key="50">
    <source>
        <dbReference type="ARBA" id="ARBA00077617"/>
    </source>
</evidence>
<comment type="pathway">
    <text evidence="4">Lipid metabolism; fatty acid beta-oxidation.</text>
</comment>
<accession>A0A9N9XQD7</accession>
<evidence type="ECO:0000256" key="53">
    <source>
        <dbReference type="PIRSR" id="PIRSR612803-2"/>
    </source>
</evidence>
<evidence type="ECO:0000256" key="33">
    <source>
        <dbReference type="ARBA" id="ARBA00047613"/>
    </source>
</evidence>
<organism evidence="58 59">
    <name type="scientific">Phyllotreta striolata</name>
    <name type="common">Striped flea beetle</name>
    <name type="synonym">Crioceris striolata</name>
    <dbReference type="NCBI Taxonomy" id="444603"/>
    <lineage>
        <taxon>Eukaryota</taxon>
        <taxon>Metazoa</taxon>
        <taxon>Ecdysozoa</taxon>
        <taxon>Arthropoda</taxon>
        <taxon>Hexapoda</taxon>
        <taxon>Insecta</taxon>
        <taxon>Pterygota</taxon>
        <taxon>Neoptera</taxon>
        <taxon>Endopterygota</taxon>
        <taxon>Coleoptera</taxon>
        <taxon>Polyphaga</taxon>
        <taxon>Cucujiformia</taxon>
        <taxon>Chrysomeloidea</taxon>
        <taxon>Chrysomelidae</taxon>
        <taxon>Galerucinae</taxon>
        <taxon>Alticini</taxon>
        <taxon>Phyllotreta</taxon>
    </lineage>
</organism>
<comment type="catalytic activity">
    <reaction evidence="44">
        <text>(3S)-3-hydroxydodecanoyl-CoA + NAD(+) = 3-oxododecanoyl-CoA + NADH + H(+)</text>
        <dbReference type="Rhea" id="RHEA:31179"/>
        <dbReference type="ChEBI" id="CHEBI:15378"/>
        <dbReference type="ChEBI" id="CHEBI:57540"/>
        <dbReference type="ChEBI" id="CHEBI:57945"/>
        <dbReference type="ChEBI" id="CHEBI:62558"/>
        <dbReference type="ChEBI" id="CHEBI:62615"/>
    </reaction>
    <physiologicalReaction direction="left-to-right" evidence="44">
        <dbReference type="Rhea" id="RHEA:31180"/>
    </physiologicalReaction>
</comment>
<dbReference type="Pfam" id="PF00378">
    <property type="entry name" value="ECH_1"/>
    <property type="match status" value="1"/>
</dbReference>
<evidence type="ECO:0000256" key="16">
    <source>
        <dbReference type="ARBA" id="ARBA00022792"/>
    </source>
</evidence>
<evidence type="ECO:0000256" key="41">
    <source>
        <dbReference type="ARBA" id="ARBA00052711"/>
    </source>
</evidence>
<dbReference type="EMBL" id="OU900099">
    <property type="protein sequence ID" value="CAG9863336.1"/>
    <property type="molecule type" value="Genomic_DNA"/>
</dbReference>
<dbReference type="OrthoDB" id="3176171at2759"/>
<comment type="catalytic activity">
    <reaction evidence="37">
        <text>a long-chain (3S)-3-hydroxy fatty acyl-CoA + NAD(+) = a long-chain 3-oxo-fatty acyl-CoA + NADH + H(+)</text>
        <dbReference type="Rhea" id="RHEA:52656"/>
        <dbReference type="ChEBI" id="CHEBI:15378"/>
        <dbReference type="ChEBI" id="CHEBI:57540"/>
        <dbReference type="ChEBI" id="CHEBI:57945"/>
        <dbReference type="ChEBI" id="CHEBI:136757"/>
        <dbReference type="ChEBI" id="CHEBI:136758"/>
        <dbReference type="EC" id="1.1.1.211"/>
    </reaction>
    <physiologicalReaction direction="left-to-right" evidence="37">
        <dbReference type="Rhea" id="RHEA:52657"/>
    </physiologicalReaction>
</comment>
<name>A0A9N9XQD7_PHYSR</name>
<keyword evidence="11" id="KW-0132">Cell division</keyword>
<dbReference type="InterPro" id="IPR054473">
    <property type="entry name" value="KIF2A-like_N"/>
</dbReference>
<dbReference type="GO" id="GO:0005524">
    <property type="term" value="F:ATP binding"/>
    <property type="evidence" value="ECO:0007669"/>
    <property type="project" value="UniProtKB-UniRule"/>
</dbReference>
<dbReference type="NCBIfam" id="TIGR02441">
    <property type="entry name" value="fa_ox_alpha_mit"/>
    <property type="match status" value="1"/>
</dbReference>
<keyword evidence="9" id="KW-0963">Cytoplasm</keyword>
<dbReference type="SUPFAM" id="SSF52096">
    <property type="entry name" value="ClpP/crotonase"/>
    <property type="match status" value="1"/>
</dbReference>
<dbReference type="Pfam" id="PF00725">
    <property type="entry name" value="3HCDH"/>
    <property type="match status" value="1"/>
</dbReference>
<evidence type="ECO:0000256" key="49">
    <source>
        <dbReference type="ARBA" id="ARBA00068347"/>
    </source>
</evidence>
<dbReference type="InterPro" id="IPR050136">
    <property type="entry name" value="FA_oxidation_alpha_subunit"/>
</dbReference>
<dbReference type="InterPro" id="IPR036961">
    <property type="entry name" value="Kinesin_motor_dom_sf"/>
</dbReference>
<dbReference type="GO" id="GO:0004300">
    <property type="term" value="F:enoyl-CoA hydratase activity"/>
    <property type="evidence" value="ECO:0007669"/>
    <property type="project" value="UniProtKB-EC"/>
</dbReference>
<dbReference type="FunFam" id="1.10.1040.50:FF:000002">
    <property type="entry name" value="Trifunctional enzyme subunit alpha, mitochondrial"/>
    <property type="match status" value="1"/>
</dbReference>
<dbReference type="GO" id="GO:0016509">
    <property type="term" value="F:long-chain (3S)-3-hydroxyacyl-CoA dehydrogenase (NAD+) activity"/>
    <property type="evidence" value="ECO:0007669"/>
    <property type="project" value="UniProtKB-EC"/>
</dbReference>
<dbReference type="SUPFAM" id="SSF48179">
    <property type="entry name" value="6-phosphogluconate dehydrogenase C-terminal domain-like"/>
    <property type="match status" value="2"/>
</dbReference>
<evidence type="ECO:0000256" key="22">
    <source>
        <dbReference type="ARBA" id="ARBA00023002"/>
    </source>
</evidence>
<evidence type="ECO:0000256" key="3">
    <source>
        <dbReference type="ARBA" id="ARBA00004647"/>
    </source>
</evidence>
<feature type="region of interest" description="Disordered" evidence="56">
    <location>
        <begin position="121"/>
        <end position="152"/>
    </location>
</feature>
<comment type="similarity">
    <text evidence="46">Belongs to the TRAFAC class myosin-kinesin ATPase superfamily. Kinesin family. KIN-13 subfamily.</text>
</comment>
<dbReference type="PANTHER" id="PTHR43612">
    <property type="entry name" value="TRIFUNCTIONAL ENZYME SUBUNIT ALPHA"/>
    <property type="match status" value="1"/>
</dbReference>
<evidence type="ECO:0000256" key="12">
    <source>
        <dbReference type="ARBA" id="ARBA00022679"/>
    </source>
</evidence>
<evidence type="ECO:0000256" key="13">
    <source>
        <dbReference type="ARBA" id="ARBA00022701"/>
    </source>
</evidence>
<comment type="catalytic activity">
    <reaction evidence="33">
        <text>(3S)-hydroxyhexadecanoyl-CoA + NAD(+) = 3-oxohexadecanoyl-CoA + NADH + H(+)</text>
        <dbReference type="Rhea" id="RHEA:31159"/>
        <dbReference type="ChEBI" id="CHEBI:15378"/>
        <dbReference type="ChEBI" id="CHEBI:57349"/>
        <dbReference type="ChEBI" id="CHEBI:57540"/>
        <dbReference type="ChEBI" id="CHEBI:57945"/>
        <dbReference type="ChEBI" id="CHEBI:62613"/>
    </reaction>
    <physiologicalReaction direction="left-to-right" evidence="33">
        <dbReference type="Rhea" id="RHEA:31160"/>
    </physiologicalReaction>
</comment>
<dbReference type="InterPro" id="IPR006108">
    <property type="entry name" value="3HC_DH_C"/>
</dbReference>
<dbReference type="Pfam" id="PF02737">
    <property type="entry name" value="3HCDH_N"/>
    <property type="match status" value="1"/>
</dbReference>
<evidence type="ECO:0000256" key="24">
    <source>
        <dbReference type="ARBA" id="ARBA00023054"/>
    </source>
</evidence>
<gene>
    <name evidence="58" type="ORF">PHYEVI_LOCUS9630</name>
</gene>
<dbReference type="FunFam" id="3.40.50.720:FF:000009">
    <property type="entry name" value="Fatty oxidation complex, alpha subunit"/>
    <property type="match status" value="1"/>
</dbReference>
<evidence type="ECO:0000256" key="51">
    <source>
        <dbReference type="ARBA" id="ARBA00083277"/>
    </source>
</evidence>
<evidence type="ECO:0000256" key="47">
    <source>
        <dbReference type="ARBA" id="ARBA00062153"/>
    </source>
</evidence>
<evidence type="ECO:0000256" key="37">
    <source>
        <dbReference type="ARBA" id="ARBA00050446"/>
    </source>
</evidence>
<keyword evidence="14 54" id="KW-0547">Nucleotide-binding</keyword>
<evidence type="ECO:0000256" key="17">
    <source>
        <dbReference type="ARBA" id="ARBA00022829"/>
    </source>
</evidence>
<dbReference type="Gene3D" id="3.40.850.10">
    <property type="entry name" value="Kinesin motor domain"/>
    <property type="match status" value="1"/>
</dbReference>
<feature type="site" description="Important for long-chain enoyl-CoA hydratase activity" evidence="53">
    <location>
        <position position="803"/>
    </location>
</feature>
<evidence type="ECO:0000256" key="32">
    <source>
        <dbReference type="ARBA" id="ARBA00035854"/>
    </source>
</evidence>
<comment type="similarity">
    <text evidence="5">In the central section; belongs to the 3-hydroxyacyl-CoA dehydrogenase family.</text>
</comment>
<evidence type="ECO:0000256" key="39">
    <source>
        <dbReference type="ARBA" id="ARBA00051877"/>
    </source>
</evidence>
<evidence type="ECO:0000313" key="59">
    <source>
        <dbReference type="Proteomes" id="UP001153712"/>
    </source>
</evidence>
<dbReference type="Gene3D" id="3.90.226.10">
    <property type="entry name" value="2-enoyl-CoA Hydratase, Chain A, domain 1"/>
    <property type="match status" value="1"/>
</dbReference>
<dbReference type="PROSITE" id="PS00411">
    <property type="entry name" value="KINESIN_MOTOR_1"/>
    <property type="match status" value="1"/>
</dbReference>
<dbReference type="InterPro" id="IPR012803">
    <property type="entry name" value="Fa_ox_alpha_mit"/>
</dbReference>
<dbReference type="Gene3D" id="3.40.50.720">
    <property type="entry name" value="NAD(P)-binding Rossmann-like Domain"/>
    <property type="match status" value="1"/>
</dbReference>
<dbReference type="SUPFAM" id="SSF51735">
    <property type="entry name" value="NAD(P)-binding Rossmann-fold domains"/>
    <property type="match status" value="1"/>
</dbReference>
<comment type="catalytic activity">
    <reaction evidence="43">
        <text>1'-[1,2-di-(9Z,12Z-octadecadienoyl)-sn-glycero-3-phospho]-3'-[1-(9Z,12Z-octadecadienoyl)-sn-glycero-3-phospho]-glycerol + (9Z)-octadecenoyl-CoA = 1'-[1,2-di-(9Z,12Z-octadecadienoyl)-sn-glycero-3-phospho]-3'-[1-(9Z,12Z-octadecadienoyl)-2-(9Z-octadecenoyl)-sn-glycero-3-phospho]-glycerol + CoA</text>
        <dbReference type="Rhea" id="RHEA:43676"/>
        <dbReference type="ChEBI" id="CHEBI:57287"/>
        <dbReference type="ChEBI" id="CHEBI:57387"/>
        <dbReference type="ChEBI" id="CHEBI:83580"/>
        <dbReference type="ChEBI" id="CHEBI:83582"/>
    </reaction>
    <physiologicalReaction direction="left-to-right" evidence="43">
        <dbReference type="Rhea" id="RHEA:43677"/>
    </physiologicalReaction>
</comment>
<comment type="subunit">
    <text evidence="47">Heterotetramer of 2 alpha/HADHA and 2 beta/HADHB subunits; forms the mitochondrial trifunctional enzyme. Also purified as higher order heterooligomers including a 4 alpha/HADHA and 4 beta/HADHB heterooligomer which physiological significance remains unclear. The mitochondrial trifunctional enzyme interacts with MTLN.</text>
</comment>
<evidence type="ECO:0000256" key="10">
    <source>
        <dbReference type="ARBA" id="ARBA00022553"/>
    </source>
</evidence>
<keyword evidence="24 55" id="KW-0175">Coiled coil</keyword>
<evidence type="ECO:0000256" key="30">
    <source>
        <dbReference type="ARBA" id="ARBA00023268"/>
    </source>
</evidence>
<evidence type="ECO:0000256" key="55">
    <source>
        <dbReference type="SAM" id="Coils"/>
    </source>
</evidence>
<keyword evidence="16" id="KW-0999">Mitochondrion inner membrane</keyword>
<evidence type="ECO:0000256" key="8">
    <source>
        <dbReference type="ARBA" id="ARBA00022481"/>
    </source>
</evidence>
<dbReference type="CDD" id="cd06558">
    <property type="entry name" value="crotonase-like"/>
    <property type="match status" value="1"/>
</dbReference>
<feature type="coiled-coil region" evidence="55">
    <location>
        <begin position="648"/>
        <end position="675"/>
    </location>
</feature>
<dbReference type="PRINTS" id="PR00380">
    <property type="entry name" value="KINESINHEAVY"/>
</dbReference>
<evidence type="ECO:0000256" key="29">
    <source>
        <dbReference type="ARBA" id="ARBA00023239"/>
    </source>
</evidence>
<dbReference type="FunFam" id="3.90.226.10:FF:000011">
    <property type="entry name" value="Fatty acid oxidation complex subunit alpha"/>
    <property type="match status" value="1"/>
</dbReference>
<evidence type="ECO:0000256" key="1">
    <source>
        <dbReference type="ARBA" id="ARBA00000469"/>
    </source>
</evidence>
<comment type="similarity">
    <text evidence="6">In the N-terminal section; belongs to the enoyl-CoA hydratase/isomerase family.</text>
</comment>
<dbReference type="GO" id="GO:0008017">
    <property type="term" value="F:microtubule binding"/>
    <property type="evidence" value="ECO:0007669"/>
    <property type="project" value="InterPro"/>
</dbReference>
<dbReference type="GO" id="GO:0016507">
    <property type="term" value="C:mitochondrial fatty acid beta-oxidation multienzyme complex"/>
    <property type="evidence" value="ECO:0007669"/>
    <property type="project" value="InterPro"/>
</dbReference>
<dbReference type="GO" id="GO:0000922">
    <property type="term" value="C:spindle pole"/>
    <property type="evidence" value="ECO:0007669"/>
    <property type="project" value="UniProtKB-SubCell"/>
</dbReference>
<dbReference type="GO" id="GO:0003777">
    <property type="term" value="F:microtubule motor activity"/>
    <property type="evidence" value="ECO:0007669"/>
    <property type="project" value="InterPro"/>
</dbReference>
<evidence type="ECO:0000256" key="4">
    <source>
        <dbReference type="ARBA" id="ARBA00005005"/>
    </source>
</evidence>
<evidence type="ECO:0000256" key="25">
    <source>
        <dbReference type="ARBA" id="ARBA00023098"/>
    </source>
</evidence>
<comment type="catalytic activity">
    <reaction evidence="42">
        <text>(3S)-hydroxytetradecanoyl-CoA + NAD(+) = 3-oxotetradecanoyl-CoA + NADH + H(+)</text>
        <dbReference type="Rhea" id="RHEA:31167"/>
        <dbReference type="ChEBI" id="CHEBI:15378"/>
        <dbReference type="ChEBI" id="CHEBI:57540"/>
        <dbReference type="ChEBI" id="CHEBI:57945"/>
        <dbReference type="ChEBI" id="CHEBI:62543"/>
        <dbReference type="ChEBI" id="CHEBI:62614"/>
    </reaction>
    <physiologicalReaction direction="left-to-right" evidence="42">
        <dbReference type="Rhea" id="RHEA:31168"/>
    </physiologicalReaction>
</comment>
<keyword evidence="8" id="KW-0488">Methylation</keyword>
<dbReference type="Pfam" id="PF00225">
    <property type="entry name" value="Kinesin"/>
    <property type="match status" value="1"/>
</dbReference>
<evidence type="ECO:0000259" key="57">
    <source>
        <dbReference type="PROSITE" id="PS50067"/>
    </source>
</evidence>
<dbReference type="GO" id="GO:0006635">
    <property type="term" value="P:fatty acid beta-oxidation"/>
    <property type="evidence" value="ECO:0007669"/>
    <property type="project" value="InterPro"/>
</dbReference>
<dbReference type="InterPro" id="IPR001753">
    <property type="entry name" value="Enoyl-CoA_hydra/iso"/>
</dbReference>
<evidence type="ECO:0000256" key="43">
    <source>
        <dbReference type="ARBA" id="ARBA00052860"/>
    </source>
</evidence>
<feature type="binding site" evidence="54">
    <location>
        <begin position="343"/>
        <end position="350"/>
    </location>
    <ligand>
        <name>ATP</name>
        <dbReference type="ChEBI" id="CHEBI:30616"/>
    </ligand>
</feature>
<dbReference type="Gene3D" id="1.10.1040.50">
    <property type="match status" value="1"/>
</dbReference>
<dbReference type="Proteomes" id="UP001153712">
    <property type="component" value="Chromosome 6"/>
</dbReference>
<evidence type="ECO:0000256" key="35">
    <source>
        <dbReference type="ARBA" id="ARBA00049556"/>
    </source>
</evidence>
<keyword evidence="18" id="KW-0276">Fatty acid metabolism</keyword>
<evidence type="ECO:0000256" key="45">
    <source>
        <dbReference type="ARBA" id="ARBA00052989"/>
    </source>
</evidence>
<keyword evidence="12" id="KW-0808">Transferase</keyword>
<evidence type="ECO:0000256" key="14">
    <source>
        <dbReference type="ARBA" id="ARBA00022741"/>
    </source>
</evidence>
<keyword evidence="27" id="KW-0472">Membrane</keyword>
<evidence type="ECO:0000256" key="46">
    <source>
        <dbReference type="ARBA" id="ARBA00061030"/>
    </source>
</evidence>
<keyword evidence="10" id="KW-0597">Phosphoprotein</keyword>
<feature type="domain" description="Kinesin motor" evidence="57">
    <location>
        <begin position="253"/>
        <end position="583"/>
    </location>
</feature>
<evidence type="ECO:0000256" key="38">
    <source>
        <dbReference type="ARBA" id="ARBA00051215"/>
    </source>
</evidence>
<keyword evidence="21" id="KW-0007">Acetylation</keyword>
<evidence type="ECO:0000256" key="34">
    <source>
        <dbReference type="ARBA" id="ARBA00048361"/>
    </source>
</evidence>
<keyword evidence="19 54" id="KW-0067">ATP-binding</keyword>
<comment type="catalytic activity">
    <reaction evidence="38">
        <text>a 4-saturated-(3S)-3-hydroxyacyl-CoA = a (3E)-enoyl-CoA + H2O</text>
        <dbReference type="Rhea" id="RHEA:20724"/>
        <dbReference type="ChEBI" id="CHEBI:15377"/>
        <dbReference type="ChEBI" id="CHEBI:58521"/>
        <dbReference type="ChEBI" id="CHEBI:137480"/>
        <dbReference type="EC" id="4.2.1.17"/>
    </reaction>
    <physiologicalReaction direction="right-to-left" evidence="38">
        <dbReference type="Rhea" id="RHEA:20726"/>
    </physiologicalReaction>
</comment>
<dbReference type="InterPro" id="IPR006180">
    <property type="entry name" value="3-OHacyl-CoA_DH_CS"/>
</dbReference>
<dbReference type="GO" id="GO:0007018">
    <property type="term" value="P:microtubule-based movement"/>
    <property type="evidence" value="ECO:0007669"/>
    <property type="project" value="InterPro"/>
</dbReference>
<comment type="catalytic activity">
    <reaction evidence="35">
        <text>a (3S)-3-hydroxyacyl-CoA + NAD(+) = a 3-oxoacyl-CoA + NADH + H(+)</text>
        <dbReference type="Rhea" id="RHEA:22432"/>
        <dbReference type="ChEBI" id="CHEBI:15378"/>
        <dbReference type="ChEBI" id="CHEBI:57318"/>
        <dbReference type="ChEBI" id="CHEBI:57540"/>
        <dbReference type="ChEBI" id="CHEBI:57945"/>
        <dbReference type="ChEBI" id="CHEBI:90726"/>
        <dbReference type="EC" id="1.1.1.35"/>
    </reaction>
</comment>
<keyword evidence="13" id="KW-0493">Microtubule</keyword>
<dbReference type="SUPFAM" id="SSF52540">
    <property type="entry name" value="P-loop containing nucleoside triphosphate hydrolases"/>
    <property type="match status" value="1"/>
</dbReference>
<feature type="active site" description="For hydroxyacyl-coenzyme A dehydrogenase activity" evidence="52">
    <location>
        <position position="1140"/>
    </location>
</feature>
<dbReference type="GO" id="GO:0007059">
    <property type="term" value="P:chromosome segregation"/>
    <property type="evidence" value="ECO:0007669"/>
    <property type="project" value="UniProtKB-KW"/>
</dbReference>
<keyword evidence="31" id="KW-0131">Cell cycle</keyword>
<comment type="catalytic activity">
    <reaction evidence="32">
        <text>a (3S)-3-hydroxyacyl-CoA = a (2E)-enoyl-CoA + H2O</text>
        <dbReference type="Rhea" id="RHEA:16105"/>
        <dbReference type="ChEBI" id="CHEBI:15377"/>
        <dbReference type="ChEBI" id="CHEBI:57318"/>
        <dbReference type="ChEBI" id="CHEBI:58856"/>
        <dbReference type="EC" id="4.2.1.17"/>
    </reaction>
    <physiologicalReaction direction="right-to-left" evidence="32">
        <dbReference type="Rhea" id="RHEA:16107"/>
    </physiologicalReaction>
</comment>
<evidence type="ECO:0000256" key="40">
    <source>
        <dbReference type="ARBA" id="ARBA00052224"/>
    </source>
</evidence>
<comment type="catalytic activity">
    <reaction evidence="45">
        <text>1'-[1,2-di-(9Z,12Z-octadecadienoyl)-sn-glycero-3-phospho]-3'-[1-(9Z,12Z-octadecadienoyl)-sn-glycero-3-phospho]-glycerol + hexadecanoyl-CoA = 1'-[1,2-di-(9Z,12Z-octadecadienoyl)-sn-glycero-3-phospho]-3'-[1-(9Z,12Z-octadecadienoyl)-2-hexadecanoyl-sn-glycero-3-phospho]-glycerol + CoA</text>
        <dbReference type="Rhea" id="RHEA:43680"/>
        <dbReference type="ChEBI" id="CHEBI:57287"/>
        <dbReference type="ChEBI" id="CHEBI:57379"/>
        <dbReference type="ChEBI" id="CHEBI:83580"/>
        <dbReference type="ChEBI" id="CHEBI:83583"/>
    </reaction>
    <physiologicalReaction direction="left-to-right" evidence="45">
        <dbReference type="Rhea" id="RHEA:43681"/>
    </physiologicalReaction>
</comment>
<comment type="catalytic activity">
    <reaction evidence="41">
        <text>(3S)-3-hydroxydodecanoyl-CoA = (2E)-dodecenoyl-CoA + H2O</text>
        <dbReference type="Rhea" id="RHEA:31075"/>
        <dbReference type="ChEBI" id="CHEBI:15377"/>
        <dbReference type="ChEBI" id="CHEBI:57330"/>
        <dbReference type="ChEBI" id="CHEBI:62558"/>
    </reaction>
    <physiologicalReaction direction="right-to-left" evidence="41">
        <dbReference type="Rhea" id="RHEA:31077"/>
    </physiologicalReaction>
</comment>
<feature type="site" description="Important for hydroxyacyl-coenzyme A dehydrogenase activity" evidence="53">
    <location>
        <position position="1128"/>
    </location>
</feature>
<evidence type="ECO:0000256" key="31">
    <source>
        <dbReference type="ARBA" id="ARBA00023306"/>
    </source>
</evidence>
<keyword evidence="25" id="KW-0443">Lipid metabolism</keyword>
<dbReference type="GO" id="GO:0070403">
    <property type="term" value="F:NAD+ binding"/>
    <property type="evidence" value="ECO:0007669"/>
    <property type="project" value="InterPro"/>
</dbReference>
<dbReference type="EC" id="1.1.1.211" evidence="48"/>
<evidence type="ECO:0000256" key="36">
    <source>
        <dbReference type="ARBA" id="ARBA00050222"/>
    </source>
</evidence>
<protein>
    <recommendedName>
        <fullName evidence="49">Trifunctional enzyme subunit alpha, mitochondrial</fullName>
        <ecNumber evidence="48">1.1.1.211</ecNumber>
        <ecNumber evidence="7">4.2.1.17</ecNumber>
    </recommendedName>
    <alternativeName>
        <fullName evidence="50">Monolysocardiolipin acyltransferase</fullName>
    </alternativeName>
    <alternativeName>
        <fullName evidence="51">TP-alpha</fullName>
    </alternativeName>
</protein>
<evidence type="ECO:0000256" key="28">
    <source>
        <dbReference type="ARBA" id="ARBA00023175"/>
    </source>
</evidence>
<feature type="site" description="Important for long-chain enoyl-CoA hydratase activity" evidence="53">
    <location>
        <position position="781"/>
    </location>
</feature>
<keyword evidence="59" id="KW-1185">Reference proteome</keyword>
<dbReference type="InterPro" id="IPR029045">
    <property type="entry name" value="ClpP/crotonase-like_dom_sf"/>
</dbReference>
<keyword evidence="15" id="KW-0498">Mitosis</keyword>
<dbReference type="PANTHER" id="PTHR43612:SF3">
    <property type="entry name" value="TRIFUNCTIONAL ENZYME SUBUNIT ALPHA, MITOCHONDRIAL"/>
    <property type="match status" value="1"/>
</dbReference>
<evidence type="ECO:0000313" key="58">
    <source>
        <dbReference type="EMBL" id="CAG9863336.1"/>
    </source>
</evidence>
<evidence type="ECO:0000256" key="56">
    <source>
        <dbReference type="SAM" id="MobiDB-lite"/>
    </source>
</evidence>
<evidence type="ECO:0000256" key="48">
    <source>
        <dbReference type="ARBA" id="ARBA00066806"/>
    </source>
</evidence>
<comment type="catalytic activity">
    <reaction evidence="40">
        <text>(3S)-hydroxyoctanoyl-CoA + NAD(+) = 3-oxooctanoyl-CoA + NADH + H(+)</text>
        <dbReference type="Rhea" id="RHEA:31195"/>
        <dbReference type="ChEBI" id="CHEBI:15378"/>
        <dbReference type="ChEBI" id="CHEBI:57540"/>
        <dbReference type="ChEBI" id="CHEBI:57945"/>
        <dbReference type="ChEBI" id="CHEBI:62617"/>
        <dbReference type="ChEBI" id="CHEBI:62619"/>
    </reaction>
    <physiologicalReaction direction="left-to-right" evidence="40">
        <dbReference type="Rhea" id="RHEA:31196"/>
    </physiologicalReaction>
</comment>
<keyword evidence="23" id="KW-0520">NAD</keyword>
<comment type="catalytic activity">
    <reaction evidence="36">
        <text>1'-[1,2-di-(9Z,12Z-octadecadienoyl)-sn-glycero-3-phospho]-3'-[1-(9Z,12Z-octadecadienoyl)-sn-glycero-3-phospho]-glycerol + (9Z,12Z)-octadecadienoyl-CoA = 1',3'-bis-[1,2-di-(9Z,12Z-octadecadienoyl)-sn-glycero-3-phospho]-glycerol + CoA</text>
        <dbReference type="Rhea" id="RHEA:43672"/>
        <dbReference type="ChEBI" id="CHEBI:57287"/>
        <dbReference type="ChEBI" id="CHEBI:57383"/>
        <dbReference type="ChEBI" id="CHEBI:83580"/>
        <dbReference type="ChEBI" id="CHEBI:83581"/>
    </reaction>
    <physiologicalReaction direction="left-to-right" evidence="36">
        <dbReference type="Rhea" id="RHEA:43673"/>
    </physiologicalReaction>
</comment>
<dbReference type="PROSITE" id="PS50067">
    <property type="entry name" value="KINESIN_MOTOR_2"/>
    <property type="match status" value="1"/>
</dbReference>
<dbReference type="InterPro" id="IPR001752">
    <property type="entry name" value="Kinesin_motor_dom"/>
</dbReference>
<evidence type="ECO:0000256" key="42">
    <source>
        <dbReference type="ARBA" id="ARBA00052834"/>
    </source>
</evidence>
<evidence type="ECO:0000256" key="18">
    <source>
        <dbReference type="ARBA" id="ARBA00022832"/>
    </source>
</evidence>
<dbReference type="PROSITE" id="PS00067">
    <property type="entry name" value="3HCDH"/>
    <property type="match status" value="1"/>
</dbReference>
<keyword evidence="29" id="KW-0456">Lyase</keyword>
<dbReference type="FunFam" id="3.40.850.10:FF:000012">
    <property type="entry name" value="Kinesin-like protein"/>
    <property type="match status" value="1"/>
</dbReference>
<dbReference type="GO" id="GO:0016740">
    <property type="term" value="F:transferase activity"/>
    <property type="evidence" value="ECO:0007669"/>
    <property type="project" value="UniProtKB-KW"/>
</dbReference>
<dbReference type="InterPro" id="IPR036291">
    <property type="entry name" value="NAD(P)-bd_dom_sf"/>
</dbReference>
<keyword evidence="28 54" id="KW-0505">Motor protein</keyword>
<reference evidence="58" key="1">
    <citation type="submission" date="2022-01" db="EMBL/GenBank/DDBJ databases">
        <authorList>
            <person name="King R."/>
        </authorList>
    </citation>
    <scope>NUCLEOTIDE SEQUENCE</scope>
</reference>
<evidence type="ECO:0000256" key="5">
    <source>
        <dbReference type="ARBA" id="ARBA00007005"/>
    </source>
</evidence>
<dbReference type="EC" id="4.2.1.17" evidence="7"/>
<keyword evidence="30" id="KW-0511">Multifunctional enzyme</keyword>
<evidence type="ECO:0000256" key="27">
    <source>
        <dbReference type="ARBA" id="ARBA00023136"/>
    </source>
</evidence>
<feature type="region of interest" description="Disordered" evidence="56">
    <location>
        <begin position="183"/>
        <end position="213"/>
    </location>
</feature>
<keyword evidence="17" id="KW-0159">Chromosome partition</keyword>
<evidence type="ECO:0000256" key="52">
    <source>
        <dbReference type="PIRSR" id="PIRSR612803-1"/>
    </source>
</evidence>
<evidence type="ECO:0000256" key="21">
    <source>
        <dbReference type="ARBA" id="ARBA00022990"/>
    </source>
</evidence>
<evidence type="ECO:0000256" key="2">
    <source>
        <dbReference type="ARBA" id="ARBA00004273"/>
    </source>
</evidence>
<dbReference type="InterPro" id="IPR019821">
    <property type="entry name" value="Kinesin_motor_CS"/>
</dbReference>
<proteinExistence type="inferred from homology"/>
<dbReference type="GO" id="GO:0051301">
    <property type="term" value="P:cell division"/>
    <property type="evidence" value="ECO:0007669"/>
    <property type="project" value="UniProtKB-KW"/>
</dbReference>
<evidence type="ECO:0000256" key="26">
    <source>
        <dbReference type="ARBA" id="ARBA00023128"/>
    </source>
</evidence>
<comment type="subcellular location">
    <subcellularLocation>
        <location evidence="3">Cytoplasm</location>
        <location evidence="3">Cytoskeleton</location>
        <location evidence="3">Spindle pole</location>
    </subcellularLocation>
    <subcellularLocation>
        <location evidence="2">Mitochondrion inner membrane</location>
    </subcellularLocation>
</comment>
<comment type="catalytic activity">
    <reaction evidence="1">
        <text>(3S)-hydroxyhexadecanoyl-CoA = (2E)-hexadecenoyl-CoA + H2O</text>
        <dbReference type="Rhea" id="RHEA:31163"/>
        <dbReference type="ChEBI" id="CHEBI:15377"/>
        <dbReference type="ChEBI" id="CHEBI:61526"/>
        <dbReference type="ChEBI" id="CHEBI:62613"/>
    </reaction>
    <physiologicalReaction direction="right-to-left" evidence="1">
        <dbReference type="Rhea" id="RHEA:31165"/>
    </physiologicalReaction>
</comment>
<dbReference type="SMART" id="SM00129">
    <property type="entry name" value="KISc"/>
    <property type="match status" value="1"/>
</dbReference>
<evidence type="ECO:0000256" key="23">
    <source>
        <dbReference type="ARBA" id="ARBA00023027"/>
    </source>
</evidence>
<evidence type="ECO:0000256" key="6">
    <source>
        <dbReference type="ARBA" id="ARBA00008750"/>
    </source>
</evidence>
<evidence type="ECO:0000256" key="11">
    <source>
        <dbReference type="ARBA" id="ARBA00022618"/>
    </source>
</evidence>
<comment type="catalytic activity">
    <reaction evidence="34">
        <text>(3S)-hydroxydecanoyl-CoA + NAD(+) = 3-oxodecanoyl-CoA + NADH + H(+)</text>
        <dbReference type="Rhea" id="RHEA:31187"/>
        <dbReference type="ChEBI" id="CHEBI:15378"/>
        <dbReference type="ChEBI" id="CHEBI:57540"/>
        <dbReference type="ChEBI" id="CHEBI:57945"/>
        <dbReference type="ChEBI" id="CHEBI:62548"/>
        <dbReference type="ChEBI" id="CHEBI:62616"/>
    </reaction>
    <physiologicalReaction direction="left-to-right" evidence="34">
        <dbReference type="Rhea" id="RHEA:31188"/>
    </physiologicalReaction>
</comment>